<dbReference type="GO" id="GO:0008270">
    <property type="term" value="F:zinc ion binding"/>
    <property type="evidence" value="ECO:0007669"/>
    <property type="project" value="UniProtKB-KW"/>
</dbReference>
<dbReference type="PANTHER" id="PTHR10694">
    <property type="entry name" value="LYSINE-SPECIFIC DEMETHYLASE"/>
    <property type="match status" value="1"/>
</dbReference>
<evidence type="ECO:0000256" key="6">
    <source>
        <dbReference type="ARBA" id="ARBA00023242"/>
    </source>
</evidence>
<dbReference type="InterPro" id="IPR004198">
    <property type="entry name" value="Znf_C5HC2"/>
</dbReference>
<dbReference type="InterPro" id="IPR019786">
    <property type="entry name" value="Zinc_finger_PHD-type_CS"/>
</dbReference>
<dbReference type="GO" id="GO:0010468">
    <property type="term" value="P:regulation of gene expression"/>
    <property type="evidence" value="ECO:0007669"/>
    <property type="project" value="UniProtKB-ARBA"/>
</dbReference>
<sequence length="1839" mass="210718">MGGRTRKVEKGVLGGGSGGLLSGSDCGSLNVPAGPVFYPSEEEFKDTLKYIYKIRPEAEPYGICKIVPPASWKPPFALDMDSFTFGTKTQSIHQLQARCAPCDPKTFRLEYNQFLEEHCGKKARKRIVFEGQDLDLCKLFNAVKRFGGYDNVAKMKKWVDVFRFIRPGVKISACSKHVLAQLYLEHLIDYEEYYCQLNKGKGKSGKRGFHGSKKCEPLVEASGFKRRRKNKEGDRVEIQKVEDKEHDQICEQCKSGFHGDVMLLCDRCDKGWHTYCLSPPLKTIPSGNWYCLECLNSEKDSFGFVPGKQFSIETFRRVAERVKKKWFGSTATSWVQVEKKFWEIVDGSVGEVEVMYGSDLDTSAYGSGFPRQIDQRPPSVDIDVWNEYCGSPWNLNNLPRLQGSMLRTVHQNIAGVMVPWLYLGMIFSAFCWHFEDHCFYSMNYHHWGEPKCWYSVPGNEAHAFEKVMRDSLPDLFEAQPDLLFQLVTMLNPSVLIEKGVPVYSIIQEPGNFVITFPRSYHGGFNLGLNCAEAVNFAPADWLPHGGFGAELYRLYHRVPVLSHEELLCVVAKSEFDNGVSPYLKEELLRIYNNERTWRERLWKNGITRSSRMTPRAQPDYVGTEEDPMCIICQQLLYLSAVSCNCRPSTFVCLEHWEHLCECKPSKLRLQYRHTLAELTGLLHEADKFYLVEAAEDSHLKRTASSEKQSVLTKKVKGGHATHLQLAEEWILRSCKILDHPYSSQAYVSAIEEAEQFLWGGSEMDLVREMHTSLVQARKWAKSVRTCVSKLKTWSKKSDLEKVQMNHVNELLKFNTLPCNEPRHIQLKEYKEEADMLIQEINSALALWSEFSLDDLEILYMKAVDLPIHTKETEQLNLKLSAVKVWVDNVRNCFCQKVHSSVQMDMLYKLQAEISGKQLQLPEADRLNDLIRQVESCRSRCIQILKDFDSLKEIEQFLGEWDDFTVNVPELELLRNYYSDTISWMSRFDHVLMNVQEREDQRNLVDELACIQKDGLLLKIRVDEWPRVELELNKARSRVKALEALHGKMSMDFVQQLMSEATRLQIEKEKLFVDMSQRLAGAVRWEEKAQELFATKAPMSEFEDILRAYEEMGIIPPSLPEVKLALSTAKQWLSKCKPFLLQGSSSFPVSDSCLQVGVLKELVLESVNLKVYLQECSLLEKVLKKAIEWEQEASSLLQDAENLWLVNIVGEGTASSLKPRLEHHVHSIENAVAAGVSLDLKLNMVPKLQDACSMLKWCIRIISFSFVVPTYKEVELMLEDADNLPGTYKSSALWTSLFDGLQWLWKSIHILDPNNHQQFEVSDVNKHILLSEDLHISFPLIIGCLQDAVQNHNLWLKQVLLFLGLSLGDRSWDSLLQLKERGTLNAFSCVELQKVLLEFEKAQKWKERCVELVKPLIGEENPPLNALTQLKNALERSLEVFNHHETGESINLCLCCIKATDDLDLLTCSICKDCFHLHCTKTLLEDAVSFVCQYCDFVNSDNIPRGGCSMLRSGKKPIALNELKVLLCDANNLCLRTEEWEILDQIVAKAHDSIARAMEIVNSALSYTSQDLDVVKQKLCIALKATNVSGICDDEADLKFEMALARNSWKIRADKFLRSSEKPTLQQIQHHLHEGLVMKIPPEDYFTEKLTEIRDLGSQWTDTAKYKQVSADGGVLGLDRVFALIFDGESLPVSCVKELKLLKDRSMLYCICRRPYGQRAMIACDKCDEWYHFDCVKISSPPKFYICPACNPCPDGDMPPSVPAALDRCSAEEPHTPLRRSEMRRNSSKKIGAEMEMSKKQMDYSKFERLLWTQRKPFRRAARKRSQLERLSPFFYVQDK</sequence>
<dbReference type="SUPFAM" id="SSF46774">
    <property type="entry name" value="ARID-like"/>
    <property type="match status" value="1"/>
</dbReference>
<dbReference type="SMART" id="SM00249">
    <property type="entry name" value="PHD"/>
    <property type="match status" value="3"/>
</dbReference>
<dbReference type="EMBL" id="JBEAFC010000005">
    <property type="protein sequence ID" value="KAL1556836.1"/>
    <property type="molecule type" value="Genomic_DNA"/>
</dbReference>
<dbReference type="InterPro" id="IPR003349">
    <property type="entry name" value="JmjN"/>
</dbReference>
<dbReference type="PANTHER" id="PTHR10694:SF133">
    <property type="entry name" value="LYSINE-SPECIFIC DEMETHYLASE JMJ17"/>
    <property type="match status" value="1"/>
</dbReference>
<dbReference type="SUPFAM" id="SSF51197">
    <property type="entry name" value="Clavaminate synthase-like"/>
    <property type="match status" value="1"/>
</dbReference>
<dbReference type="InterPro" id="IPR011011">
    <property type="entry name" value="Znf_FYVE_PHD"/>
</dbReference>
<dbReference type="CDD" id="cd15543">
    <property type="entry name" value="PHD_RSF1"/>
    <property type="match status" value="1"/>
</dbReference>
<dbReference type="SUPFAM" id="SSF57903">
    <property type="entry name" value="FYVE/PHD zinc finger"/>
    <property type="match status" value="3"/>
</dbReference>
<dbReference type="GO" id="GO:0005634">
    <property type="term" value="C:nucleus"/>
    <property type="evidence" value="ECO:0007669"/>
    <property type="project" value="UniProtKB-SubCell"/>
</dbReference>
<keyword evidence="14" id="KW-1185">Reference proteome</keyword>
<feature type="domain" description="JmjC" evidence="12">
    <location>
        <begin position="387"/>
        <end position="553"/>
    </location>
</feature>
<dbReference type="SMART" id="SM01014">
    <property type="entry name" value="ARID"/>
    <property type="match status" value="1"/>
</dbReference>
<dbReference type="Proteomes" id="UP001567538">
    <property type="component" value="Unassembled WGS sequence"/>
</dbReference>
<dbReference type="Pfam" id="PF01388">
    <property type="entry name" value="ARID"/>
    <property type="match status" value="1"/>
</dbReference>
<feature type="domain" description="PHD-type" evidence="9">
    <location>
        <begin position="247"/>
        <end position="297"/>
    </location>
</feature>
<protein>
    <submittedName>
        <fullName evidence="13">Lysine-specific demethylase rbr-2-like isoform X1</fullName>
    </submittedName>
</protein>
<feature type="region of interest" description="Disordered" evidence="8">
    <location>
        <begin position="1772"/>
        <end position="1797"/>
    </location>
</feature>
<name>A0ABD1HK70_SALDI</name>
<dbReference type="PROSITE" id="PS50016">
    <property type="entry name" value="ZF_PHD_2"/>
    <property type="match status" value="1"/>
</dbReference>
<evidence type="ECO:0000259" key="11">
    <source>
        <dbReference type="PROSITE" id="PS51183"/>
    </source>
</evidence>
<dbReference type="InterPro" id="IPR036431">
    <property type="entry name" value="ARID_dom_sf"/>
</dbReference>
<dbReference type="InterPro" id="IPR013083">
    <property type="entry name" value="Znf_RING/FYVE/PHD"/>
</dbReference>
<comment type="caution">
    <text evidence="13">The sequence shown here is derived from an EMBL/GenBank/DDBJ whole genome shotgun (WGS) entry which is preliminary data.</text>
</comment>
<dbReference type="InterPro" id="IPR013637">
    <property type="entry name" value="Lys_sp_deMease-like_dom"/>
</dbReference>
<dbReference type="PROSITE" id="PS51184">
    <property type="entry name" value="JMJC"/>
    <property type="match status" value="1"/>
</dbReference>
<dbReference type="PROSITE" id="PS51011">
    <property type="entry name" value="ARID"/>
    <property type="match status" value="1"/>
</dbReference>
<dbReference type="SMART" id="SM00558">
    <property type="entry name" value="JmjC"/>
    <property type="match status" value="1"/>
</dbReference>
<dbReference type="CDD" id="cd16100">
    <property type="entry name" value="ARID"/>
    <property type="match status" value="1"/>
</dbReference>
<dbReference type="InterPro" id="IPR001606">
    <property type="entry name" value="ARID_dom"/>
</dbReference>
<organism evidence="13 14">
    <name type="scientific">Salvia divinorum</name>
    <name type="common">Maria pastora</name>
    <name type="synonym">Diviner's sage</name>
    <dbReference type="NCBI Taxonomy" id="28513"/>
    <lineage>
        <taxon>Eukaryota</taxon>
        <taxon>Viridiplantae</taxon>
        <taxon>Streptophyta</taxon>
        <taxon>Embryophyta</taxon>
        <taxon>Tracheophyta</taxon>
        <taxon>Spermatophyta</taxon>
        <taxon>Magnoliopsida</taxon>
        <taxon>eudicotyledons</taxon>
        <taxon>Gunneridae</taxon>
        <taxon>Pentapetalae</taxon>
        <taxon>asterids</taxon>
        <taxon>lamiids</taxon>
        <taxon>Lamiales</taxon>
        <taxon>Lamiaceae</taxon>
        <taxon>Nepetoideae</taxon>
        <taxon>Mentheae</taxon>
        <taxon>Salviinae</taxon>
        <taxon>Salvia</taxon>
        <taxon>Salvia subgen. Calosphace</taxon>
    </lineage>
</organism>
<reference evidence="13 14" key="1">
    <citation type="submission" date="2024-06" db="EMBL/GenBank/DDBJ databases">
        <title>A chromosome level genome sequence of Diviner's sage (Salvia divinorum).</title>
        <authorList>
            <person name="Ford S.A."/>
            <person name="Ro D.-K."/>
            <person name="Ness R.W."/>
            <person name="Phillips M.A."/>
        </authorList>
    </citation>
    <scope>NUCLEOTIDE SEQUENCE [LARGE SCALE GENOMIC DNA]</scope>
    <source>
        <strain evidence="13">SAF-2024a</strain>
        <tissue evidence="13">Leaf</tissue>
    </source>
</reference>
<dbReference type="Pfam" id="PF02928">
    <property type="entry name" value="zf-C5HC2"/>
    <property type="match status" value="1"/>
</dbReference>
<evidence type="ECO:0000256" key="7">
    <source>
        <dbReference type="PROSITE-ProRule" id="PRU00146"/>
    </source>
</evidence>
<evidence type="ECO:0000256" key="8">
    <source>
        <dbReference type="SAM" id="MobiDB-lite"/>
    </source>
</evidence>
<keyword evidence="2" id="KW-0479">Metal-binding</keyword>
<keyword evidence="4 7" id="KW-0863">Zinc-finger</keyword>
<dbReference type="Pfam" id="PF08429">
    <property type="entry name" value="PLU-1"/>
    <property type="match status" value="1"/>
</dbReference>
<comment type="subcellular location">
    <subcellularLocation>
        <location evidence="1">Nucleus</location>
    </subcellularLocation>
</comment>
<dbReference type="Pfam" id="PF02373">
    <property type="entry name" value="JmjC"/>
    <property type="match status" value="1"/>
</dbReference>
<gene>
    <name evidence="13" type="ORF">AAHA92_12406</name>
</gene>
<evidence type="ECO:0000259" key="10">
    <source>
        <dbReference type="PROSITE" id="PS51011"/>
    </source>
</evidence>
<dbReference type="Gene3D" id="3.30.40.10">
    <property type="entry name" value="Zinc/RING finger domain, C3HC4 (zinc finger)"/>
    <property type="match status" value="2"/>
</dbReference>
<dbReference type="InterPro" id="IPR001965">
    <property type="entry name" value="Znf_PHD"/>
</dbReference>
<evidence type="ECO:0000256" key="3">
    <source>
        <dbReference type="ARBA" id="ARBA00022737"/>
    </source>
</evidence>
<feature type="domain" description="ARID" evidence="10">
    <location>
        <begin position="101"/>
        <end position="195"/>
    </location>
</feature>
<dbReference type="InterPro" id="IPR019787">
    <property type="entry name" value="Znf_PHD-finger"/>
</dbReference>
<evidence type="ECO:0000256" key="2">
    <source>
        <dbReference type="ARBA" id="ARBA00022723"/>
    </source>
</evidence>
<dbReference type="FunFam" id="2.60.120.650:FF:000042">
    <property type="entry name" value="Transcription factor jumonji (JmjC) domain-containing protein"/>
    <property type="match status" value="1"/>
</dbReference>
<accession>A0ABD1HK70</accession>
<evidence type="ECO:0000259" key="12">
    <source>
        <dbReference type="PROSITE" id="PS51184"/>
    </source>
</evidence>
<dbReference type="SMART" id="SM00545">
    <property type="entry name" value="JmjN"/>
    <property type="match status" value="1"/>
</dbReference>
<keyword evidence="3" id="KW-0677">Repeat</keyword>
<dbReference type="Pfam" id="PF00628">
    <property type="entry name" value="PHD"/>
    <property type="match status" value="2"/>
</dbReference>
<evidence type="ECO:0000256" key="1">
    <source>
        <dbReference type="ARBA" id="ARBA00004123"/>
    </source>
</evidence>
<dbReference type="Pfam" id="PF02375">
    <property type="entry name" value="JmjN"/>
    <property type="match status" value="1"/>
</dbReference>
<keyword evidence="5" id="KW-0862">Zinc</keyword>
<proteinExistence type="predicted"/>
<feature type="domain" description="JmjN" evidence="11">
    <location>
        <begin position="34"/>
        <end position="75"/>
    </location>
</feature>
<dbReference type="SMART" id="SM00501">
    <property type="entry name" value="BRIGHT"/>
    <property type="match status" value="1"/>
</dbReference>
<keyword evidence="6" id="KW-0539">Nucleus</keyword>
<evidence type="ECO:0000313" key="14">
    <source>
        <dbReference type="Proteomes" id="UP001567538"/>
    </source>
</evidence>
<evidence type="ECO:0000256" key="5">
    <source>
        <dbReference type="ARBA" id="ARBA00022833"/>
    </source>
</evidence>
<evidence type="ECO:0000256" key="4">
    <source>
        <dbReference type="ARBA" id="ARBA00022771"/>
    </source>
</evidence>
<dbReference type="PROSITE" id="PS51183">
    <property type="entry name" value="JMJN"/>
    <property type="match status" value="1"/>
</dbReference>
<evidence type="ECO:0000313" key="13">
    <source>
        <dbReference type="EMBL" id="KAL1556836.1"/>
    </source>
</evidence>
<dbReference type="InterPro" id="IPR003347">
    <property type="entry name" value="JmjC_dom"/>
</dbReference>
<dbReference type="Gene3D" id="2.60.120.650">
    <property type="entry name" value="Cupin"/>
    <property type="match status" value="2"/>
</dbReference>
<dbReference type="PROSITE" id="PS01359">
    <property type="entry name" value="ZF_PHD_1"/>
    <property type="match status" value="2"/>
</dbReference>
<evidence type="ECO:0000259" key="9">
    <source>
        <dbReference type="PROSITE" id="PS50016"/>
    </source>
</evidence>